<evidence type="ECO:0000313" key="3">
    <source>
        <dbReference type="Proteomes" id="UP000178587"/>
    </source>
</evidence>
<dbReference type="EMBL" id="MFLU01000015">
    <property type="protein sequence ID" value="OGG74818.1"/>
    <property type="molecule type" value="Genomic_DNA"/>
</dbReference>
<keyword evidence="1" id="KW-0812">Transmembrane</keyword>
<keyword evidence="1" id="KW-0472">Membrane</keyword>
<dbReference type="Proteomes" id="UP000178587">
    <property type="component" value="Unassembled WGS sequence"/>
</dbReference>
<accession>A0A1F6EMG4</accession>
<sequence length="60" mass="7165">MKRFMLLTLLLLSLPILLHVYQPEWRLGGLGLLFGTIGYTISPIILFVILLRYIWKAWWY</sequence>
<dbReference type="AlphaFoldDB" id="A0A1F6EMG4"/>
<evidence type="ECO:0000313" key="2">
    <source>
        <dbReference type="EMBL" id="OGG74818.1"/>
    </source>
</evidence>
<gene>
    <name evidence="2" type="ORF">A3A34_00305</name>
</gene>
<keyword evidence="1" id="KW-1133">Transmembrane helix</keyword>
<reference evidence="2 3" key="1">
    <citation type="journal article" date="2016" name="Nat. Commun.">
        <title>Thousands of microbial genomes shed light on interconnected biogeochemical processes in an aquifer system.</title>
        <authorList>
            <person name="Anantharaman K."/>
            <person name="Brown C.T."/>
            <person name="Hug L.A."/>
            <person name="Sharon I."/>
            <person name="Castelle C.J."/>
            <person name="Probst A.J."/>
            <person name="Thomas B.C."/>
            <person name="Singh A."/>
            <person name="Wilkins M.J."/>
            <person name="Karaoz U."/>
            <person name="Brodie E.L."/>
            <person name="Williams K.H."/>
            <person name="Hubbard S.S."/>
            <person name="Banfield J.F."/>
        </authorList>
    </citation>
    <scope>NUCLEOTIDE SEQUENCE [LARGE SCALE GENOMIC DNA]</scope>
</reference>
<proteinExistence type="predicted"/>
<organism evidence="2 3">
    <name type="scientific">Candidatus Kaiserbacteria bacterium RIFCSPLOWO2_01_FULL_50_24</name>
    <dbReference type="NCBI Taxonomy" id="1798507"/>
    <lineage>
        <taxon>Bacteria</taxon>
        <taxon>Candidatus Kaiseribacteriota</taxon>
    </lineage>
</organism>
<comment type="caution">
    <text evidence="2">The sequence shown here is derived from an EMBL/GenBank/DDBJ whole genome shotgun (WGS) entry which is preliminary data.</text>
</comment>
<evidence type="ECO:0000256" key="1">
    <source>
        <dbReference type="SAM" id="Phobius"/>
    </source>
</evidence>
<feature type="transmembrane region" description="Helical" evidence="1">
    <location>
        <begin position="28"/>
        <end position="55"/>
    </location>
</feature>
<name>A0A1F6EMG4_9BACT</name>
<protein>
    <submittedName>
        <fullName evidence="2">Uncharacterized protein</fullName>
    </submittedName>
</protein>